<proteinExistence type="inferred from homology"/>
<gene>
    <name evidence="4" type="ORF">SLEP1_g10395</name>
</gene>
<evidence type="ECO:0000313" key="5">
    <source>
        <dbReference type="Proteomes" id="UP001054252"/>
    </source>
</evidence>
<feature type="repeat" description="PPR" evidence="3">
    <location>
        <begin position="371"/>
        <end position="405"/>
    </location>
</feature>
<dbReference type="PANTHER" id="PTHR46128">
    <property type="entry name" value="MITOCHONDRIAL GROUP I INTRON SPLICING FACTOR CCM1"/>
    <property type="match status" value="1"/>
</dbReference>
<accession>A0AAV5ICH4</accession>
<feature type="repeat" description="PPR" evidence="3">
    <location>
        <begin position="996"/>
        <end position="1030"/>
    </location>
</feature>
<feature type="repeat" description="PPR" evidence="3">
    <location>
        <begin position="612"/>
        <end position="646"/>
    </location>
</feature>
<feature type="repeat" description="PPR" evidence="3">
    <location>
        <begin position="1031"/>
        <end position="1065"/>
    </location>
</feature>
<protein>
    <recommendedName>
        <fullName evidence="6">Pentatricopeptide repeat-containing protein</fullName>
    </recommendedName>
</protein>
<feature type="repeat" description="PPR" evidence="3">
    <location>
        <begin position="1136"/>
        <end position="1170"/>
    </location>
</feature>
<dbReference type="Gene3D" id="1.25.40.10">
    <property type="entry name" value="Tetratricopeptide repeat domain"/>
    <property type="match status" value="7"/>
</dbReference>
<sequence length="1211" mass="137487">MLQILFPLNPNKPHIKQVCSCFFSLFLTKHHFTSFIDPSLSSSSSHQIKPTQIDLSSIDCTGIAKSVILRCPHVFDRKEKSFANASLKDFLLELSNVVPETARRFRRFTALKPGDVLEILLGFQFDYGKVVITARKVEALWGIFKWASNQGQGFKHLPRSFEVMASMLIQAGMVREVELLLTEMERQGTFLDNNWFFSNLMEACISIVTRKRTELAFQVCSYMVEIGVHLSEDERRPFENALILLCREGRIHEARHLLKKVMASGFGPSSIVINEIACGYCEKKDFEDLLKFLVEMKQLPDVMVGNKIIHTLCSNFGIERADLFRQELEHFGFRPDEITFGILIGWSCHDGNLRDAFIYLSEVLSRDLKPNIFSYNAIISAMFEDGLWKHVQDILDEMVERGTEQDFLTFKVLLAGYCKARRFDEVKMIVCQMANRGLIELSSLGDPLSRAFMILGLNPSAVRLRRDNEAGFSRAEFFDNLGNGLYLDTDLDEYDQRVTEILKDSMIPDFTSLVMKECAHENFRTALEIVDKMVWWGQELPLSVFSELVKGTASSRSHIKLSTSLLKKMPKLANQLDQETCNFLVQSYCNKGLTLKAGSMFYEMLQKDLTIKSETYTALIKGLCKKGTLKDLCDCWDIARNNKWLPALKDCKDLLEHLCLQGMVKEALELLESMYVSYPNLRLEILHIFLDKFSITGFTSIAHALVEELLQQGCILDHVAYSHLLRGFCNEKNFSLAFLILDTMMTNKLAPSLGVSAALLPQPCHFEKFRETITLTETDLEEKSALSSIYTASMKVFCIKGKLGEAEDLFRFLCAEGLTQDAEVYNTMFQAFCQASNLKKSELLLGVMIRKNMNLSVSSFRNWVSLMCTVGRHFHAINLQVFMPEQSKSYSPMIYNILIYHLLSAGKSLTVNKVLNELQRRGLPLDEVTYNFLVHGFSKCGDVSSSLYYLFTMISKGLMPSSCCFRIAITCLCDNGDLGKALELSRDMESRCQIHGSVVQNAIAGGLLSLGKFKEAENFLDRMVGKGLVPDSINYDNLIKQFCSYGRMSKAVDLLNIMLKKGNPPNSSSYDALIQGFCTSNKLNQALDFHTEMLDMDLQPSIKTWEMLVNHFCQDKHTTEAEELLNLMVRLGQTPTRKMYNSIISSYRSESNIKKASELMQMMQQNGYSPDFDTQWSLISNLSNSKGNNNHNKGFLSRLLSGSGFAWKRNS</sequence>
<dbReference type="InterPro" id="IPR002885">
    <property type="entry name" value="PPR_rpt"/>
</dbReference>
<dbReference type="PROSITE" id="PS51375">
    <property type="entry name" value="PPR"/>
    <property type="match status" value="12"/>
</dbReference>
<feature type="repeat" description="PPR" evidence="3">
    <location>
        <begin position="1101"/>
        <end position="1135"/>
    </location>
</feature>
<organism evidence="4 5">
    <name type="scientific">Rubroshorea leprosula</name>
    <dbReference type="NCBI Taxonomy" id="152421"/>
    <lineage>
        <taxon>Eukaryota</taxon>
        <taxon>Viridiplantae</taxon>
        <taxon>Streptophyta</taxon>
        <taxon>Embryophyta</taxon>
        <taxon>Tracheophyta</taxon>
        <taxon>Spermatophyta</taxon>
        <taxon>Magnoliopsida</taxon>
        <taxon>eudicotyledons</taxon>
        <taxon>Gunneridae</taxon>
        <taxon>Pentapetalae</taxon>
        <taxon>rosids</taxon>
        <taxon>malvids</taxon>
        <taxon>Malvales</taxon>
        <taxon>Dipterocarpaceae</taxon>
        <taxon>Rubroshorea</taxon>
    </lineage>
</organism>
<feature type="repeat" description="PPR" evidence="3">
    <location>
        <begin position="406"/>
        <end position="440"/>
    </location>
</feature>
<dbReference type="InterPro" id="IPR011990">
    <property type="entry name" value="TPR-like_helical_dom_sf"/>
</dbReference>
<evidence type="ECO:0000256" key="3">
    <source>
        <dbReference type="PROSITE-ProRule" id="PRU00708"/>
    </source>
</evidence>
<evidence type="ECO:0008006" key="6">
    <source>
        <dbReference type="Google" id="ProtNLM"/>
    </source>
</evidence>
<evidence type="ECO:0000256" key="1">
    <source>
        <dbReference type="ARBA" id="ARBA00007626"/>
    </source>
</evidence>
<dbReference type="EMBL" id="BPVZ01000011">
    <property type="protein sequence ID" value="GKU97226.1"/>
    <property type="molecule type" value="Genomic_DNA"/>
</dbReference>
<evidence type="ECO:0000313" key="4">
    <source>
        <dbReference type="EMBL" id="GKU97226.1"/>
    </source>
</evidence>
<feature type="repeat" description="PPR" evidence="3">
    <location>
        <begin position="717"/>
        <end position="751"/>
    </location>
</feature>
<dbReference type="Proteomes" id="UP001054252">
    <property type="component" value="Unassembled WGS sequence"/>
</dbReference>
<keyword evidence="5" id="KW-1185">Reference proteome</keyword>
<evidence type="ECO:0000256" key="2">
    <source>
        <dbReference type="ARBA" id="ARBA00022737"/>
    </source>
</evidence>
<feature type="repeat" description="PPR" evidence="3">
    <location>
        <begin position="577"/>
        <end position="611"/>
    </location>
</feature>
<keyword evidence="2" id="KW-0677">Repeat</keyword>
<feature type="repeat" description="PPR" evidence="3">
    <location>
        <begin position="1066"/>
        <end position="1100"/>
    </location>
</feature>
<dbReference type="Pfam" id="PF01535">
    <property type="entry name" value="PPR"/>
    <property type="match status" value="3"/>
</dbReference>
<dbReference type="NCBIfam" id="TIGR00756">
    <property type="entry name" value="PPR"/>
    <property type="match status" value="9"/>
</dbReference>
<dbReference type="InterPro" id="IPR050872">
    <property type="entry name" value="PPR_P_subfamily"/>
</dbReference>
<dbReference type="PANTHER" id="PTHR46128:SF170">
    <property type="entry name" value="PENTACOTRIPEPTIDE-REPEAT REGION OF PRORP DOMAIN-CONTAINING PROTEIN"/>
    <property type="match status" value="1"/>
</dbReference>
<dbReference type="Pfam" id="PF13041">
    <property type="entry name" value="PPR_2"/>
    <property type="match status" value="4"/>
</dbReference>
<dbReference type="AlphaFoldDB" id="A0AAV5ICH4"/>
<feature type="repeat" description="PPR" evidence="3">
    <location>
        <begin position="821"/>
        <end position="855"/>
    </location>
</feature>
<name>A0AAV5ICH4_9ROSI</name>
<feature type="repeat" description="PPR" evidence="3">
    <location>
        <begin position="926"/>
        <end position="960"/>
    </location>
</feature>
<dbReference type="Pfam" id="PF13812">
    <property type="entry name" value="PPR_3"/>
    <property type="match status" value="2"/>
</dbReference>
<reference evidence="4 5" key="1">
    <citation type="journal article" date="2021" name="Commun. Biol.">
        <title>The genome of Shorea leprosula (Dipterocarpaceae) highlights the ecological relevance of drought in aseasonal tropical rainforests.</title>
        <authorList>
            <person name="Ng K.K.S."/>
            <person name="Kobayashi M.J."/>
            <person name="Fawcett J.A."/>
            <person name="Hatakeyama M."/>
            <person name="Paape T."/>
            <person name="Ng C.H."/>
            <person name="Ang C.C."/>
            <person name="Tnah L.H."/>
            <person name="Lee C.T."/>
            <person name="Nishiyama T."/>
            <person name="Sese J."/>
            <person name="O'Brien M.J."/>
            <person name="Copetti D."/>
            <person name="Mohd Noor M.I."/>
            <person name="Ong R.C."/>
            <person name="Putra M."/>
            <person name="Sireger I.Z."/>
            <person name="Indrioko S."/>
            <person name="Kosugi Y."/>
            <person name="Izuno A."/>
            <person name="Isagi Y."/>
            <person name="Lee S.L."/>
            <person name="Shimizu K.K."/>
        </authorList>
    </citation>
    <scope>NUCLEOTIDE SEQUENCE [LARGE SCALE GENOMIC DNA]</scope>
    <source>
        <strain evidence="4">214</strain>
    </source>
</reference>
<comment type="caution">
    <text evidence="4">The sequence shown here is derived from an EMBL/GenBank/DDBJ whole genome shotgun (WGS) entry which is preliminary data.</text>
</comment>
<comment type="similarity">
    <text evidence="1">Belongs to the PPR family. P subfamily.</text>
</comment>